<dbReference type="PANTHER" id="PTHR43767:SF1">
    <property type="entry name" value="NONRIBOSOMAL PEPTIDE SYNTHASE PES1 (EUROFUNG)-RELATED"/>
    <property type="match status" value="1"/>
</dbReference>
<gene>
    <name evidence="2" type="ORF">HMPREF9087_1484</name>
</gene>
<dbReference type="HOGENOM" id="CLU_000022_74_1_9"/>
<dbReference type="InterPro" id="IPR050237">
    <property type="entry name" value="ATP-dep_AMP-bd_enzyme"/>
</dbReference>
<sequence>MFYLTILDYRPLNLYTNYREAAEAFPDTTIIHDEVLPAFPELGYRSTYRSSHEMILKRAYQLAALGVQAGDKIILYKSSKFDTYLLATAASYLGAVPAMISYHFPAETIEVFVDRLEDPFILFDEETEGRVAQVKNSSTDKQISVRHLLQQPAEPVAQTELPADQISYMTHTSGTTGIPKLICHSANSMGWRTKWQKTIFTKIDRTKADSDLIAFHISPVHSRFNIGISSLMAMGFPMMPLANANGAHVVSMLKEYPPIALETHPNNFVQWSFVAKEQPDAFANIRYYHSTFDAINNQTMATFLNTSATKEAIFLQVYGQSECGPMILKAHTLESIATNDARDMGVGLEDLTRARIADAEGNELPANTDGHIHFLSKGRALTYYKEDQRFADNVYGAWWDSGDYGMMDDQGHLYLKDRQVDLIKNIESNLALEDLLLDHLDFLAEVVIVRDKENSPQPIIALAPNREMDWDAWWKMVEDLPHLNQPILRDYDDIPRTATMKVQRLQIEKEFKNAE</sequence>
<dbReference type="Gene3D" id="3.40.50.12780">
    <property type="entry name" value="N-terminal domain of ligase-like"/>
    <property type="match status" value="1"/>
</dbReference>
<dbReference type="PANTHER" id="PTHR43767">
    <property type="entry name" value="LONG-CHAIN-FATTY-ACID--COA LIGASE"/>
    <property type="match status" value="1"/>
</dbReference>
<feature type="domain" description="AMP-dependent synthetase/ligase" evidence="1">
    <location>
        <begin position="19"/>
        <end position="384"/>
    </location>
</feature>
<name>F0EJ46_ENTCA</name>
<dbReference type="Proteomes" id="UP000004835">
    <property type="component" value="Unassembled WGS sequence"/>
</dbReference>
<proteinExistence type="predicted"/>
<evidence type="ECO:0000313" key="3">
    <source>
        <dbReference type="Proteomes" id="UP000004835"/>
    </source>
</evidence>
<dbReference type="EMBL" id="AEWT01000010">
    <property type="protein sequence ID" value="EGC70096.1"/>
    <property type="molecule type" value="Genomic_DNA"/>
</dbReference>
<dbReference type="AlphaFoldDB" id="F0EJ46"/>
<reference evidence="2 3" key="1">
    <citation type="submission" date="2011-01" db="EMBL/GenBank/DDBJ databases">
        <authorList>
            <person name="Muzny D."/>
            <person name="Qin X."/>
            <person name="Deng J."/>
            <person name="Jiang H."/>
            <person name="Liu Y."/>
            <person name="Qu J."/>
            <person name="Song X.-Z."/>
            <person name="Zhang L."/>
            <person name="Thornton R."/>
            <person name="Coyle M."/>
            <person name="Francisco L."/>
            <person name="Jackson L."/>
            <person name="Javaid M."/>
            <person name="Korchina V."/>
            <person name="Kovar C."/>
            <person name="Mata R."/>
            <person name="Mathew T."/>
            <person name="Ngo R."/>
            <person name="Nguyen L."/>
            <person name="Nguyen N."/>
            <person name="Okwuonu G."/>
            <person name="Ongeri F."/>
            <person name="Pham C."/>
            <person name="Simmons D."/>
            <person name="Wilczek-Boney K."/>
            <person name="Hale W."/>
            <person name="Jakkamsetti A."/>
            <person name="Pham P."/>
            <person name="Ruth R."/>
            <person name="San Lucas F."/>
            <person name="Warren J."/>
            <person name="Zhang J."/>
            <person name="Zhao Z."/>
            <person name="Zhou C."/>
            <person name="Zhu D."/>
            <person name="Lee S."/>
            <person name="Bess C."/>
            <person name="Blankenburg K."/>
            <person name="Forbes L."/>
            <person name="Fu Q."/>
            <person name="Gubbala S."/>
            <person name="Hirani K."/>
            <person name="Jayaseelan J.C."/>
            <person name="Lara F."/>
            <person name="Munidasa M."/>
            <person name="Palculict T."/>
            <person name="Patil S."/>
            <person name="Pu L.-L."/>
            <person name="Saada N."/>
            <person name="Tang L."/>
            <person name="Weissenberger G."/>
            <person name="Zhu Y."/>
            <person name="Hemphill L."/>
            <person name="Shang Y."/>
            <person name="Youmans B."/>
            <person name="Ayvaz T."/>
            <person name="Ross M."/>
            <person name="Santibanez J."/>
            <person name="Aqrawi P."/>
            <person name="Gross S."/>
            <person name="Joshi V."/>
            <person name="Fowler G."/>
            <person name="Nazareth L."/>
            <person name="Reid J."/>
            <person name="Worley K."/>
            <person name="Petrosino J."/>
            <person name="Highlander S."/>
            <person name="Gibbs R."/>
        </authorList>
    </citation>
    <scope>NUCLEOTIDE SEQUENCE [LARGE SCALE GENOMIC DNA]</scope>
    <source>
        <strain evidence="2 3">ATCC 12755</strain>
    </source>
</reference>
<dbReference type="SUPFAM" id="SSF56801">
    <property type="entry name" value="Acetyl-CoA synthetase-like"/>
    <property type="match status" value="1"/>
</dbReference>
<comment type="caution">
    <text evidence="2">The sequence shown here is derived from an EMBL/GenBank/DDBJ whole genome shotgun (WGS) entry which is preliminary data.</text>
</comment>
<dbReference type="InterPro" id="IPR000873">
    <property type="entry name" value="AMP-dep_synth/lig_dom"/>
</dbReference>
<evidence type="ECO:0000313" key="2">
    <source>
        <dbReference type="EMBL" id="EGC70096.1"/>
    </source>
</evidence>
<dbReference type="InterPro" id="IPR042099">
    <property type="entry name" value="ANL_N_sf"/>
</dbReference>
<dbReference type="PROSITE" id="PS00455">
    <property type="entry name" value="AMP_BINDING"/>
    <property type="match status" value="1"/>
</dbReference>
<organism evidence="2 3">
    <name type="scientific">Enterococcus casseliflavus ATCC 12755</name>
    <dbReference type="NCBI Taxonomy" id="888066"/>
    <lineage>
        <taxon>Bacteria</taxon>
        <taxon>Bacillati</taxon>
        <taxon>Bacillota</taxon>
        <taxon>Bacilli</taxon>
        <taxon>Lactobacillales</taxon>
        <taxon>Enterococcaceae</taxon>
        <taxon>Enterococcus</taxon>
    </lineage>
</organism>
<dbReference type="Pfam" id="PF00501">
    <property type="entry name" value="AMP-binding"/>
    <property type="match status" value="1"/>
</dbReference>
<evidence type="ECO:0000259" key="1">
    <source>
        <dbReference type="Pfam" id="PF00501"/>
    </source>
</evidence>
<protein>
    <submittedName>
        <fullName evidence="2">AMP-binding enzyme</fullName>
    </submittedName>
</protein>
<accession>F0EJ46</accession>
<dbReference type="InterPro" id="IPR020845">
    <property type="entry name" value="AMP-binding_CS"/>
</dbReference>